<dbReference type="PANTHER" id="PTHR24256">
    <property type="entry name" value="TRYPTASE-RELATED"/>
    <property type="match status" value="1"/>
</dbReference>
<evidence type="ECO:0000313" key="5">
    <source>
        <dbReference type="Proteomes" id="UP000192247"/>
    </source>
</evidence>
<dbReference type="OrthoDB" id="6428296at2759"/>
<organism evidence="4 5">
    <name type="scientific">Tropilaelaps mercedesae</name>
    <dbReference type="NCBI Taxonomy" id="418985"/>
    <lineage>
        <taxon>Eukaryota</taxon>
        <taxon>Metazoa</taxon>
        <taxon>Ecdysozoa</taxon>
        <taxon>Arthropoda</taxon>
        <taxon>Chelicerata</taxon>
        <taxon>Arachnida</taxon>
        <taxon>Acari</taxon>
        <taxon>Parasitiformes</taxon>
        <taxon>Mesostigmata</taxon>
        <taxon>Gamasina</taxon>
        <taxon>Dermanyssoidea</taxon>
        <taxon>Laelapidae</taxon>
        <taxon>Tropilaelaps</taxon>
    </lineage>
</organism>
<feature type="domain" description="Peptidase S1" evidence="3">
    <location>
        <begin position="1"/>
        <end position="203"/>
    </location>
</feature>
<dbReference type="AlphaFoldDB" id="A0A1V9XR21"/>
<dbReference type="InterPro" id="IPR033116">
    <property type="entry name" value="TRYPSIN_SER"/>
</dbReference>
<dbReference type="GO" id="GO:0004252">
    <property type="term" value="F:serine-type endopeptidase activity"/>
    <property type="evidence" value="ECO:0007669"/>
    <property type="project" value="InterPro"/>
</dbReference>
<keyword evidence="1" id="KW-1015">Disulfide bond</keyword>
<comment type="similarity">
    <text evidence="2">Belongs to the peptidase S1 family. CLIP subfamily.</text>
</comment>
<keyword evidence="5" id="KW-1185">Reference proteome</keyword>
<dbReference type="InterPro" id="IPR051487">
    <property type="entry name" value="Ser/Thr_Proteases_Immune/Dev"/>
</dbReference>
<evidence type="ECO:0000313" key="4">
    <source>
        <dbReference type="EMBL" id="OQR75956.1"/>
    </source>
</evidence>
<dbReference type="EMBL" id="MNPL01005525">
    <property type="protein sequence ID" value="OQR75956.1"/>
    <property type="molecule type" value="Genomic_DNA"/>
</dbReference>
<dbReference type="InParanoid" id="A0A1V9XR21"/>
<evidence type="ECO:0000259" key="3">
    <source>
        <dbReference type="PROSITE" id="PS50240"/>
    </source>
</evidence>
<dbReference type="CDD" id="cd00190">
    <property type="entry name" value="Tryp_SPc"/>
    <property type="match status" value="1"/>
</dbReference>
<accession>A0A1V9XR21</accession>
<proteinExistence type="inferred from homology"/>
<gene>
    <name evidence="4" type="ORF">BIW11_08086</name>
</gene>
<dbReference type="Pfam" id="PF00089">
    <property type="entry name" value="Trypsin"/>
    <property type="match status" value="1"/>
</dbReference>
<dbReference type="FunFam" id="2.40.10.10:FF:000002">
    <property type="entry name" value="Transmembrane protease serine"/>
    <property type="match status" value="1"/>
</dbReference>
<evidence type="ECO:0000256" key="1">
    <source>
        <dbReference type="ARBA" id="ARBA00023157"/>
    </source>
</evidence>
<dbReference type="GO" id="GO:0006508">
    <property type="term" value="P:proteolysis"/>
    <property type="evidence" value="ECO:0007669"/>
    <property type="project" value="InterPro"/>
</dbReference>
<name>A0A1V9XR21_9ACAR</name>
<evidence type="ECO:0000256" key="2">
    <source>
        <dbReference type="ARBA" id="ARBA00024195"/>
    </source>
</evidence>
<dbReference type="InterPro" id="IPR001254">
    <property type="entry name" value="Trypsin_dom"/>
</dbReference>
<dbReference type="InterPro" id="IPR009003">
    <property type="entry name" value="Peptidase_S1_PA"/>
</dbReference>
<dbReference type="PROSITE" id="PS50240">
    <property type="entry name" value="TRYPSIN_DOM"/>
    <property type="match status" value="1"/>
</dbReference>
<dbReference type="STRING" id="418985.A0A1V9XR21"/>
<reference evidence="4 5" key="1">
    <citation type="journal article" date="2017" name="Gigascience">
        <title>Draft genome of the honey bee ectoparasitic mite, Tropilaelaps mercedesae, is shaped by the parasitic life history.</title>
        <authorList>
            <person name="Dong X."/>
            <person name="Armstrong S.D."/>
            <person name="Xia D."/>
            <person name="Makepeace B.L."/>
            <person name="Darby A.C."/>
            <person name="Kadowaki T."/>
        </authorList>
    </citation>
    <scope>NUCLEOTIDE SEQUENCE [LARGE SCALE GENOMIC DNA]</scope>
    <source>
        <strain evidence="4">Wuxi-XJTLU</strain>
    </source>
</reference>
<dbReference type="Gene3D" id="2.40.10.10">
    <property type="entry name" value="Trypsin-like serine proteases"/>
    <property type="match status" value="1"/>
</dbReference>
<dbReference type="SMART" id="SM00020">
    <property type="entry name" value="Tryp_SPc"/>
    <property type="match status" value="1"/>
</dbReference>
<protein>
    <submittedName>
        <fullName evidence="4">Chymotrypsin elastase family member 3B-like</fullName>
    </submittedName>
</protein>
<dbReference type="SUPFAM" id="SSF50494">
    <property type="entry name" value="Trypsin-like serine proteases"/>
    <property type="match status" value="1"/>
</dbReference>
<dbReference type="Proteomes" id="UP000192247">
    <property type="component" value="Unassembled WGS sequence"/>
</dbReference>
<dbReference type="PROSITE" id="PS00135">
    <property type="entry name" value="TRYPSIN_SER"/>
    <property type="match status" value="1"/>
</dbReference>
<comment type="caution">
    <text evidence="4">The sequence shown here is derived from an EMBL/GenBank/DDBJ whole genome shotgun (WGS) entry which is preliminary data.</text>
</comment>
<sequence>MPRIRVVLGAHDITRYGELVSGQVLVRSRDIWIHPMFDVKRFDYDYALIQLPRPLNFTGKDSHLAPACMPKANESKVFENMDCMVSGWGLIRHSENLRYDAKILQKLPVHVPSQAACNRAWLAGGVANGARGLTSRHICGATTRGEGSGVCYGDSGGPLQCHLNDRWVLAGVTSFVRYCGASSHPNVFARVTAVLNWIEAVRAARTSPA</sequence>
<dbReference type="InterPro" id="IPR043504">
    <property type="entry name" value="Peptidase_S1_PA_chymotrypsin"/>
</dbReference>